<dbReference type="Proteomes" id="UP000022611">
    <property type="component" value="Unassembled WGS sequence"/>
</dbReference>
<dbReference type="OrthoDB" id="9810135at2"/>
<feature type="domain" description="UvrD-like helicase ATP-binding" evidence="17">
    <location>
        <begin position="1"/>
        <end position="461"/>
    </location>
</feature>
<dbReference type="Gene3D" id="3.40.50.300">
    <property type="entry name" value="P-loop containing nucleotide triphosphate hydrolases"/>
    <property type="match status" value="2"/>
</dbReference>
<evidence type="ECO:0000259" key="18">
    <source>
        <dbReference type="PROSITE" id="PS51217"/>
    </source>
</evidence>
<keyword evidence="5 15" id="KW-0378">Hydrolase</keyword>
<keyword evidence="8 15" id="KW-0067">ATP-binding</keyword>
<feature type="region of interest" description="Nuclease activity, interacts with RecD and RecA" evidence="15">
    <location>
        <begin position="926"/>
        <end position="1229"/>
    </location>
</feature>
<dbReference type="PATRIC" id="fig|1042209.11.peg.5831"/>
<dbReference type="GO" id="GO:0005829">
    <property type="term" value="C:cytosol"/>
    <property type="evidence" value="ECO:0007669"/>
    <property type="project" value="TreeGrafter"/>
</dbReference>
<dbReference type="NCBIfam" id="TIGR00609">
    <property type="entry name" value="recB"/>
    <property type="match status" value="1"/>
</dbReference>
<accession>A0A010SJL4</accession>
<evidence type="ECO:0000313" key="20">
    <source>
        <dbReference type="Proteomes" id="UP000022611"/>
    </source>
</evidence>
<evidence type="ECO:0000256" key="4">
    <source>
        <dbReference type="ARBA" id="ARBA00022763"/>
    </source>
</evidence>
<dbReference type="Pfam" id="PF00580">
    <property type="entry name" value="UvrD-helicase"/>
    <property type="match status" value="2"/>
</dbReference>
<comment type="catalytic activity">
    <reaction evidence="15">
        <text>Exonucleolytic cleavage (in the presence of ATP) in either 5'- to 3'- or 3'- to 5'-direction to yield 5'-phosphooligonucleotides.</text>
        <dbReference type="EC" id="3.1.11.5"/>
    </reaction>
</comment>
<dbReference type="SUPFAM" id="SSF52540">
    <property type="entry name" value="P-loop containing nucleoside triphosphate hydrolases"/>
    <property type="match status" value="1"/>
</dbReference>
<dbReference type="PROSITE" id="PS51217">
    <property type="entry name" value="UVRD_HELICASE_CTER"/>
    <property type="match status" value="1"/>
</dbReference>
<comment type="cofactor">
    <cofactor evidence="15">
        <name>Mg(2+)</name>
        <dbReference type="ChEBI" id="CHEBI:18420"/>
    </cofactor>
    <text evidence="15">Binds 1 Mg(2+) ion per subunit.</text>
</comment>
<feature type="binding site" evidence="15">
    <location>
        <position position="1108"/>
    </location>
    <ligand>
        <name>Mg(2+)</name>
        <dbReference type="ChEBI" id="CHEBI:18420"/>
    </ligand>
</feature>
<dbReference type="HAMAP" id="MF_01485">
    <property type="entry name" value="RecB"/>
    <property type="match status" value="1"/>
</dbReference>
<dbReference type="CDD" id="cd22352">
    <property type="entry name" value="RecB_C-like"/>
    <property type="match status" value="1"/>
</dbReference>
<evidence type="ECO:0000256" key="10">
    <source>
        <dbReference type="ARBA" id="ARBA00023125"/>
    </source>
</evidence>
<protein>
    <recommendedName>
        <fullName evidence="15">RecBCD enzyme subunit RecB</fullName>
        <ecNumber evidence="15">3.1.11.5</ecNumber>
        <ecNumber evidence="15">5.6.2.4</ecNumber>
    </recommendedName>
    <alternativeName>
        <fullName evidence="15">DNA 3'-5' helicase subunit RecB</fullName>
    </alternativeName>
    <alternativeName>
        <fullName evidence="15">Exonuclease V subunit RecB</fullName>
        <shortName evidence="15">ExoV subunit RecB</shortName>
    </alternativeName>
    <alternativeName>
        <fullName evidence="15">Helicase/nuclease RecBCD subunit RecB</fullName>
    </alternativeName>
</protein>
<proteinExistence type="inferred from homology"/>
<comment type="function">
    <text evidence="15">A helicase/nuclease that prepares dsDNA breaks (DSB) for recombinational DNA repair. Binds to DSBs and unwinds DNA via a highly rapid and processive ATP-dependent bidirectional helicase activity. Unwinds dsDNA until it encounters a Chi (crossover hotspot instigator) sequence from the 3' direction. Cuts ssDNA a few nucleotides 3' to the Chi site. The properties and activities of the enzyme are changed at Chi. The Chi-altered holoenzyme produces a long 3'-ssDNA overhang and facilitates RecA-binding to the ssDNA for homologous DNA recombination and repair. Holoenzyme degrades any linearized DNA that is unable to undergo homologous recombination. In the holoenzyme this subunit contributes ATPase, 3'-5' helicase, exonuclease activity and loads RecA onto ssDNA.</text>
</comment>
<dbReference type="InterPro" id="IPR038726">
    <property type="entry name" value="PDDEXK_AddAB-type"/>
</dbReference>
<keyword evidence="12 15" id="KW-0413">Isomerase</keyword>
<evidence type="ECO:0000256" key="14">
    <source>
        <dbReference type="ARBA" id="ARBA00048988"/>
    </source>
</evidence>
<keyword evidence="9 15" id="KW-0460">Magnesium</keyword>
<dbReference type="HOGENOM" id="CLU_001114_6_0_6"/>
<dbReference type="Gene3D" id="1.10.3170.10">
    <property type="entry name" value="Recbcd, chain B, domain 2"/>
    <property type="match status" value="1"/>
</dbReference>
<dbReference type="RefSeq" id="WP_019691691.1">
    <property type="nucleotide sequence ID" value="NZ_AFOY02000024.1"/>
</dbReference>
<dbReference type="Gene3D" id="1.10.486.10">
    <property type="entry name" value="PCRA, domain 4"/>
    <property type="match status" value="1"/>
</dbReference>
<dbReference type="InterPro" id="IPR011604">
    <property type="entry name" value="PDDEXK-like_dom_sf"/>
</dbReference>
<evidence type="ECO:0000256" key="11">
    <source>
        <dbReference type="ARBA" id="ARBA00023204"/>
    </source>
</evidence>
<keyword evidence="10 15" id="KW-0238">DNA-binding</keyword>
<gene>
    <name evidence="15" type="primary">recB</name>
    <name evidence="19" type="ORF">HK44_018325</name>
</gene>
<dbReference type="GO" id="GO:0009338">
    <property type="term" value="C:exodeoxyribonuclease V complex"/>
    <property type="evidence" value="ECO:0007669"/>
    <property type="project" value="TreeGrafter"/>
</dbReference>
<feature type="binding site" evidence="15">
    <location>
        <position position="992"/>
    </location>
    <ligand>
        <name>Mg(2+)</name>
        <dbReference type="ChEBI" id="CHEBI:18420"/>
    </ligand>
</feature>
<evidence type="ECO:0000256" key="9">
    <source>
        <dbReference type="ARBA" id="ARBA00022842"/>
    </source>
</evidence>
<keyword evidence="1 15" id="KW-0540">Nuclease</keyword>
<organism evidence="19 20">
    <name type="scientific">Pseudomonas fluorescens HK44</name>
    <dbReference type="NCBI Taxonomy" id="1042209"/>
    <lineage>
        <taxon>Bacteria</taxon>
        <taxon>Pseudomonadati</taxon>
        <taxon>Pseudomonadota</taxon>
        <taxon>Gammaproteobacteria</taxon>
        <taxon>Pseudomonadales</taxon>
        <taxon>Pseudomonadaceae</taxon>
        <taxon>Pseudomonas</taxon>
    </lineage>
</organism>
<keyword evidence="2 15" id="KW-0479">Metal-binding</keyword>
<dbReference type="GO" id="GO:0000724">
    <property type="term" value="P:double-strand break repair via homologous recombination"/>
    <property type="evidence" value="ECO:0007669"/>
    <property type="project" value="UniProtKB-UniRule"/>
</dbReference>
<evidence type="ECO:0000256" key="6">
    <source>
        <dbReference type="ARBA" id="ARBA00022806"/>
    </source>
</evidence>
<name>A0A010SJL4_PSEFL</name>
<dbReference type="InterPro" id="IPR027417">
    <property type="entry name" value="P-loop_NTPase"/>
</dbReference>
<evidence type="ECO:0000256" key="1">
    <source>
        <dbReference type="ARBA" id="ARBA00022722"/>
    </source>
</evidence>
<dbReference type="AlphaFoldDB" id="A0A010SJL4"/>
<evidence type="ECO:0000256" key="2">
    <source>
        <dbReference type="ARBA" id="ARBA00022723"/>
    </source>
</evidence>
<comment type="domain">
    <text evidence="15">The C-terminal domain has nuclease activity and interacts with RecD. It interacts with RecA, facilitating its loading onto ssDNA.</text>
</comment>
<evidence type="ECO:0000256" key="16">
    <source>
        <dbReference type="PROSITE-ProRule" id="PRU00560"/>
    </source>
</evidence>
<dbReference type="EMBL" id="AFOY02000024">
    <property type="protein sequence ID" value="EXF91403.1"/>
    <property type="molecule type" value="Genomic_DNA"/>
</dbReference>
<dbReference type="InterPro" id="IPR014016">
    <property type="entry name" value="UvrD-like_ATP-bd"/>
</dbReference>
<keyword evidence="3 15" id="KW-0547">Nucleotide-binding</keyword>
<comment type="caution">
    <text evidence="19">The sequence shown here is derived from an EMBL/GenBank/DDBJ whole genome shotgun (WGS) entry which is preliminary data.</text>
</comment>
<dbReference type="GO" id="GO:0043138">
    <property type="term" value="F:3'-5' DNA helicase activity"/>
    <property type="evidence" value="ECO:0007669"/>
    <property type="project" value="UniProtKB-UniRule"/>
</dbReference>
<dbReference type="GO" id="GO:0005524">
    <property type="term" value="F:ATP binding"/>
    <property type="evidence" value="ECO:0007669"/>
    <property type="project" value="UniProtKB-UniRule"/>
</dbReference>
<evidence type="ECO:0000256" key="8">
    <source>
        <dbReference type="ARBA" id="ARBA00022840"/>
    </source>
</evidence>
<comment type="domain">
    <text evidence="15">The N-terminal DNA-binding domain is a ssDNA-dependent ATPase and has ATP-dependent 3'-5' helicase function. This domain interacts with RecC.</text>
</comment>
<dbReference type="PROSITE" id="PS51198">
    <property type="entry name" value="UVRD_HELICASE_ATP_BIND"/>
    <property type="match status" value="1"/>
</dbReference>
<keyword evidence="11 15" id="KW-0234">DNA repair</keyword>
<dbReference type="GO" id="GO:0003677">
    <property type="term" value="F:DNA binding"/>
    <property type="evidence" value="ECO:0007669"/>
    <property type="project" value="UniProtKB-UniRule"/>
</dbReference>
<dbReference type="Gene3D" id="3.90.320.10">
    <property type="match status" value="1"/>
</dbReference>
<dbReference type="GO" id="GO:0000287">
    <property type="term" value="F:magnesium ion binding"/>
    <property type="evidence" value="ECO:0007669"/>
    <property type="project" value="UniProtKB-UniRule"/>
</dbReference>
<dbReference type="SUPFAM" id="SSF52980">
    <property type="entry name" value="Restriction endonuclease-like"/>
    <property type="match status" value="1"/>
</dbReference>
<dbReference type="EC" id="5.6.2.4" evidence="15"/>
<feature type="domain" description="UvrD-like helicase C-terminal" evidence="18">
    <location>
        <begin position="462"/>
        <end position="769"/>
    </location>
</feature>
<dbReference type="Pfam" id="PF12705">
    <property type="entry name" value="PDDEXK_1"/>
    <property type="match status" value="1"/>
</dbReference>
<comment type="similarity">
    <text evidence="15">Belongs to the helicase family. UvrD subfamily.</text>
</comment>
<comment type="catalytic activity">
    <reaction evidence="14 15">
        <text>ATP + H2O = ADP + phosphate + H(+)</text>
        <dbReference type="Rhea" id="RHEA:13065"/>
        <dbReference type="ChEBI" id="CHEBI:15377"/>
        <dbReference type="ChEBI" id="CHEBI:15378"/>
        <dbReference type="ChEBI" id="CHEBI:30616"/>
        <dbReference type="ChEBI" id="CHEBI:43474"/>
        <dbReference type="ChEBI" id="CHEBI:456216"/>
        <dbReference type="EC" id="5.6.2.4"/>
    </reaction>
</comment>
<keyword evidence="6 15" id="KW-0347">Helicase</keyword>
<keyword evidence="7 15" id="KW-0269">Exonuclease</keyword>
<feature type="region of interest" description="DNA-binding and helicase activity, interacts with RecC" evidence="15">
    <location>
        <begin position="1"/>
        <end position="878"/>
    </location>
</feature>
<dbReference type="GO" id="GO:0016887">
    <property type="term" value="F:ATP hydrolysis activity"/>
    <property type="evidence" value="ECO:0007669"/>
    <property type="project" value="RHEA"/>
</dbReference>
<feature type="active site" description="For nuclease activity" evidence="15">
    <location>
        <position position="1121"/>
    </location>
</feature>
<dbReference type="GO" id="GO:0008854">
    <property type="term" value="F:exodeoxyribonuclease V activity"/>
    <property type="evidence" value="ECO:0007669"/>
    <property type="project" value="UniProtKB-EC"/>
</dbReference>
<evidence type="ECO:0000256" key="3">
    <source>
        <dbReference type="ARBA" id="ARBA00022741"/>
    </source>
</evidence>
<dbReference type="EC" id="3.1.11.5" evidence="15"/>
<comment type="miscellaneous">
    <text evidence="15">In the RecBCD complex, RecB has a slow 3'-5' helicase, an exonuclease activity and loads RecA onto ssDNA, RecD has a fast 5'-3' helicase activity, while RecC stimulates the ATPase and processivity of the RecB helicase and contributes to recognition of the Chi site.</text>
</comment>
<evidence type="ECO:0000256" key="15">
    <source>
        <dbReference type="HAMAP-Rule" id="MF_01485"/>
    </source>
</evidence>
<feature type="binding site" evidence="15">
    <location>
        <position position="1121"/>
    </location>
    <ligand>
        <name>Mg(2+)</name>
        <dbReference type="ChEBI" id="CHEBI:18420"/>
    </ligand>
</feature>
<dbReference type="InterPro" id="IPR004586">
    <property type="entry name" value="RecB"/>
</dbReference>
<evidence type="ECO:0000256" key="12">
    <source>
        <dbReference type="ARBA" id="ARBA00023235"/>
    </source>
</evidence>
<evidence type="ECO:0000256" key="7">
    <source>
        <dbReference type="ARBA" id="ARBA00022839"/>
    </source>
</evidence>
<dbReference type="eggNOG" id="COG1074">
    <property type="taxonomic scope" value="Bacteria"/>
</dbReference>
<dbReference type="InterPro" id="IPR000212">
    <property type="entry name" value="DNA_helicase_UvrD/REP"/>
</dbReference>
<evidence type="ECO:0000259" key="17">
    <source>
        <dbReference type="PROSITE" id="PS51198"/>
    </source>
</evidence>
<dbReference type="Pfam" id="PF13361">
    <property type="entry name" value="UvrD_C"/>
    <property type="match status" value="1"/>
</dbReference>
<dbReference type="PANTHER" id="PTHR11070">
    <property type="entry name" value="UVRD / RECB / PCRA DNA HELICASE FAMILY MEMBER"/>
    <property type="match status" value="1"/>
</dbReference>
<dbReference type="InterPro" id="IPR014017">
    <property type="entry name" value="DNA_helicase_UvrD-like_C"/>
</dbReference>
<reference evidence="19 20" key="1">
    <citation type="journal article" date="2011" name="J. Bacteriol.">
        <title>Draft genome sequence of the polycyclic aromatic hydrocarbon-degrading, genetically engineered bioluminescent bioreporter Pseudomonas fluorescens HK44.</title>
        <authorList>
            <person name="Chauhan A."/>
            <person name="Layton A.C."/>
            <person name="Williams D.E."/>
            <person name="Smartt A.E."/>
            <person name="Ripp S."/>
            <person name="Karpinets T.V."/>
            <person name="Brown S.D."/>
            <person name="Sayler G.S."/>
        </authorList>
    </citation>
    <scope>NUCLEOTIDE SEQUENCE [LARGE SCALE GENOMIC DNA]</scope>
    <source>
        <strain evidence="19 20">HK44</strain>
    </source>
</reference>
<feature type="binding site" evidence="16">
    <location>
        <begin position="21"/>
        <end position="28"/>
    </location>
    <ligand>
        <name>ATP</name>
        <dbReference type="ChEBI" id="CHEBI:30616"/>
    </ligand>
</feature>
<sequence>MTAKVSLALAFPLRGSQLIEASAGTGKTFTISALYLRLVLGHGDESAGFGRELLPPQILVVTFTDAATKELRERIRTRLTEAARFFREETPAPDSLIAELRGQFSPEQWSGCANRLDIAAQWMDEAAVSTIHSWCQRMLREHAFDSGSLFTQTLEVDHSDLLGEVLRDYWRLFCYPMQGDALNWVRSHWGGPAALLPRVRGLFASERDTDEGKAPAELIAECLQARRDALLELKAPWRQWAQELREICLQGVASKSVDGRKMQARYFEPWFEKISAWAEDDSLEQLDIGTGFNRLTPDGMAEAWKGQAPSHPGLDAMPGLKTSLDALPTPDAAVLKHAAQWVGARFEEEKRRRAEMGFDDMLLRLDAALRAEGGERLATLIREQFPVALIDEFQDTDPVQYRIFESIYRIEDNNPECGLFLIGDPKQAIYAFRGADIYTYLRARQATSGRLHTLGTNFRSSHGMVDAVNHVFQRAEAREQGRGAFLFRENSGENPVPFLPVESQGRKESLQINGQAVPALNIWQLSSEQPLSGVVYRQQLAAACASEITALLNGGQQRRAGFVRGAEDLQGLLPADIAILVRDGKEAQAVRNELSARGVRSVYLSDKDSVFAAQEAHDLLSWLKACAEPDVERPLRAALASITLNLSLIELARLNQDELAWEKRVMQFREYRVIWRSQGILPMLRRLLHDFELPQALIARSDGERILTNLLHLSELLQQAAAELDGEQALIRHLSEHLALSGQAGEEQILRLESDEQLVKVVTIHKSKGLEYPLVFLPFICSAKPVDGSRLPLHYHDASGQAQITLSPTSELIALADDERLAEDLRLLYVALTRAQHACWLGVTDLKRGNNNSSVLHLSALGYLLGGGEKLAESTALKRWLEDLQQSCSALSYGEMPEVTTERFLPPRNEATLLAPLIPKRKAAENWWIASYSALRIGDSLSVGSDEAPESPQAQKLFDDERLDPEAPREVLASGGDIHRFPRGPNPGTFLHGLLEWAGDEGFAADPKSIENAIARRCNRRGWEGWINTLSDWLQHLLQAPLRIGAEQPPVVLEQLTEYRVEMEFWFASHKVDVLKLDELVRQYTHEGASRVVAEPVLLNGMFKGFIDLTFEHAGRYYVADYKSNWLGADDSAYTEQAMEKSMLDHRYDLQYVLYLLALHRQLKARLADYDYDRHVGGALYLFLRGTRGPSQGVYFTRPPRELIERLDRLFQGKPEPKPEPAWEQGVLL</sequence>
<dbReference type="PANTHER" id="PTHR11070:SF23">
    <property type="entry name" value="RECBCD ENZYME SUBUNIT RECB"/>
    <property type="match status" value="1"/>
</dbReference>
<keyword evidence="4 15" id="KW-0227">DNA damage</keyword>
<comment type="subunit">
    <text evidence="15">Heterotrimer of RecB, RecC and RecD. All subunits contribute to DNA-binding. Interacts with RecA.</text>
</comment>
<evidence type="ECO:0000256" key="5">
    <source>
        <dbReference type="ARBA" id="ARBA00022801"/>
    </source>
</evidence>
<evidence type="ECO:0000313" key="19">
    <source>
        <dbReference type="EMBL" id="EXF91403.1"/>
    </source>
</evidence>
<evidence type="ECO:0000256" key="13">
    <source>
        <dbReference type="ARBA" id="ARBA00034617"/>
    </source>
</evidence>
<comment type="catalytic activity">
    <reaction evidence="13 15">
        <text>Couples ATP hydrolysis with the unwinding of duplex DNA by translocating in the 3'-5' direction.</text>
        <dbReference type="EC" id="5.6.2.4"/>
    </reaction>
</comment>
<dbReference type="InterPro" id="IPR011335">
    <property type="entry name" value="Restrct_endonuc-II-like"/>
</dbReference>